<feature type="transmembrane region" description="Helical" evidence="6">
    <location>
        <begin position="574"/>
        <end position="593"/>
    </location>
</feature>
<dbReference type="SUPFAM" id="SSF56300">
    <property type="entry name" value="Metallo-dependent phosphatases"/>
    <property type="match status" value="1"/>
</dbReference>
<keyword evidence="9" id="KW-1185">Reference proteome</keyword>
<evidence type="ECO:0000259" key="7">
    <source>
        <dbReference type="Pfam" id="PF00149"/>
    </source>
</evidence>
<sequence>MANQTPRRILQQLRSKASIIAVSRLVWVLAVLWWEFGIFHWDVAWCRWPTDKQSKNKAPLRILLIADPQVLRPHRTWVPGPAWIKQYLVNHNLRKSWSAARSLRPQMVIFLGDMLRHGSKCKDMNEYATYFYKFHSIFKLDSRTPIYYVPGNRDVGLGSSYKLSKSIRSRYESQFGSTNRLLPGHNHTLVLLDAPALVEEDYRRHGEGYKFTDWQSTKGGSIEFVKSVAATHQNLPVILFTHIPLWRPEGASCGPLREYGTIRRGVGKGYQSLLGKDTSSFLLDYVRPSIIFSADDHDYCEYSHVVSFDDSKSVIPEITVKSFSMATELRRPGFQMLSLFPTSDTSTPALGHTQCLLPNQFGIYSHGYIPLLILTILLLIILNVRRRMLPPQLNGNGSWLDNPRLTPGPDSVSPGRRSPPISPIHYKMSRSRTSGIRSASTLTPMPSQPSTPLGSSPFLSPFLLSPSFPPPIEEEESQELLIWQAQLDRPKGSPFPAAENGSSGVDSSYFLPSTNDNSRSTPGKTIWRLSRTRLTSRNLTSILLSISAILFGKTPWSMSYKRARTWYGRCLQDITQVLLLPVIVYFLISMWLYL</sequence>
<dbReference type="GO" id="GO:0016787">
    <property type="term" value="F:hydrolase activity"/>
    <property type="evidence" value="ECO:0007669"/>
    <property type="project" value="InterPro"/>
</dbReference>
<protein>
    <recommendedName>
        <fullName evidence="7">Calcineurin-like phosphoesterase domain-containing protein</fullName>
    </recommendedName>
</protein>
<comment type="subcellular location">
    <subcellularLocation>
        <location evidence="1">Membrane</location>
        <topology evidence="1">Multi-pass membrane protein</topology>
    </subcellularLocation>
</comment>
<keyword evidence="2 6" id="KW-0812">Transmembrane</keyword>
<feature type="domain" description="Calcineurin-like phosphoesterase" evidence="7">
    <location>
        <begin position="60"/>
        <end position="298"/>
    </location>
</feature>
<evidence type="ECO:0000313" key="9">
    <source>
        <dbReference type="Proteomes" id="UP000054279"/>
    </source>
</evidence>
<reference evidence="8 9" key="1">
    <citation type="submission" date="2014-06" db="EMBL/GenBank/DDBJ databases">
        <title>Evolutionary Origins and Diversification of the Mycorrhizal Mutualists.</title>
        <authorList>
            <consortium name="DOE Joint Genome Institute"/>
            <consortium name="Mycorrhizal Genomics Consortium"/>
            <person name="Kohler A."/>
            <person name="Kuo A."/>
            <person name="Nagy L.G."/>
            <person name="Floudas D."/>
            <person name="Copeland A."/>
            <person name="Barry K.W."/>
            <person name="Cichocki N."/>
            <person name="Veneault-Fourrey C."/>
            <person name="LaButti K."/>
            <person name="Lindquist E.A."/>
            <person name="Lipzen A."/>
            <person name="Lundell T."/>
            <person name="Morin E."/>
            <person name="Murat C."/>
            <person name="Riley R."/>
            <person name="Ohm R."/>
            <person name="Sun H."/>
            <person name="Tunlid A."/>
            <person name="Henrissat B."/>
            <person name="Grigoriev I.V."/>
            <person name="Hibbett D.S."/>
            <person name="Martin F."/>
        </authorList>
    </citation>
    <scope>NUCLEOTIDE SEQUENCE [LARGE SCALE GENOMIC DNA]</scope>
    <source>
        <strain evidence="8 9">SS14</strain>
    </source>
</reference>
<dbReference type="Pfam" id="PF00149">
    <property type="entry name" value="Metallophos"/>
    <property type="match status" value="1"/>
</dbReference>
<dbReference type="EMBL" id="KN837140">
    <property type="protein sequence ID" value="KIJ40960.1"/>
    <property type="molecule type" value="Genomic_DNA"/>
</dbReference>
<feature type="transmembrane region" description="Helical" evidence="6">
    <location>
        <begin position="21"/>
        <end position="41"/>
    </location>
</feature>
<dbReference type="Gene3D" id="3.60.21.10">
    <property type="match status" value="1"/>
</dbReference>
<feature type="transmembrane region" description="Helical" evidence="6">
    <location>
        <begin position="363"/>
        <end position="384"/>
    </location>
</feature>
<proteinExistence type="predicted"/>
<dbReference type="HOGENOM" id="CLU_011607_4_0_1"/>
<evidence type="ECO:0000256" key="3">
    <source>
        <dbReference type="ARBA" id="ARBA00022989"/>
    </source>
</evidence>
<dbReference type="Proteomes" id="UP000054279">
    <property type="component" value="Unassembled WGS sequence"/>
</dbReference>
<evidence type="ECO:0000256" key="1">
    <source>
        <dbReference type="ARBA" id="ARBA00004141"/>
    </source>
</evidence>
<dbReference type="GO" id="GO:0006506">
    <property type="term" value="P:GPI anchor biosynthetic process"/>
    <property type="evidence" value="ECO:0007669"/>
    <property type="project" value="InterPro"/>
</dbReference>
<evidence type="ECO:0000256" key="4">
    <source>
        <dbReference type="ARBA" id="ARBA00023136"/>
    </source>
</evidence>
<dbReference type="AlphaFoldDB" id="A0A0C9VRM5"/>
<evidence type="ECO:0000256" key="2">
    <source>
        <dbReference type="ARBA" id="ARBA00022692"/>
    </source>
</evidence>
<keyword evidence="4 6" id="KW-0472">Membrane</keyword>
<dbReference type="PANTHER" id="PTHR13315">
    <property type="entry name" value="METALLO PHOSPHOESTERASE RELATED"/>
    <property type="match status" value="1"/>
</dbReference>
<feature type="region of interest" description="Disordered" evidence="5">
    <location>
        <begin position="393"/>
        <end position="454"/>
    </location>
</feature>
<dbReference type="InterPro" id="IPR004843">
    <property type="entry name" value="Calcineurin-like_PHP"/>
</dbReference>
<feature type="region of interest" description="Disordered" evidence="5">
    <location>
        <begin position="492"/>
        <end position="522"/>
    </location>
</feature>
<feature type="compositionally biased region" description="Polar residues" evidence="5">
    <location>
        <begin position="500"/>
        <end position="522"/>
    </location>
</feature>
<accession>A0A0C9VRM5</accession>
<name>A0A0C9VRM5_SPHS4</name>
<dbReference type="OrthoDB" id="5977743at2759"/>
<gene>
    <name evidence="8" type="ORF">M422DRAFT_32075</name>
</gene>
<feature type="compositionally biased region" description="Polar residues" evidence="5">
    <location>
        <begin position="431"/>
        <end position="445"/>
    </location>
</feature>
<dbReference type="GO" id="GO:0005783">
    <property type="term" value="C:endoplasmic reticulum"/>
    <property type="evidence" value="ECO:0007669"/>
    <property type="project" value="TreeGrafter"/>
</dbReference>
<keyword evidence="3 6" id="KW-1133">Transmembrane helix</keyword>
<dbReference type="InterPro" id="IPR029052">
    <property type="entry name" value="Metallo-depent_PP-like"/>
</dbReference>
<feature type="transmembrane region" description="Helical" evidence="6">
    <location>
        <begin position="534"/>
        <end position="554"/>
    </location>
</feature>
<evidence type="ECO:0000256" key="5">
    <source>
        <dbReference type="SAM" id="MobiDB-lite"/>
    </source>
</evidence>
<dbReference type="GO" id="GO:0016020">
    <property type="term" value="C:membrane"/>
    <property type="evidence" value="ECO:0007669"/>
    <property type="project" value="UniProtKB-SubCell"/>
</dbReference>
<organism evidence="8 9">
    <name type="scientific">Sphaerobolus stellatus (strain SS14)</name>
    <dbReference type="NCBI Taxonomy" id="990650"/>
    <lineage>
        <taxon>Eukaryota</taxon>
        <taxon>Fungi</taxon>
        <taxon>Dikarya</taxon>
        <taxon>Basidiomycota</taxon>
        <taxon>Agaricomycotina</taxon>
        <taxon>Agaricomycetes</taxon>
        <taxon>Phallomycetidae</taxon>
        <taxon>Geastrales</taxon>
        <taxon>Sphaerobolaceae</taxon>
        <taxon>Sphaerobolus</taxon>
    </lineage>
</organism>
<evidence type="ECO:0000313" key="8">
    <source>
        <dbReference type="EMBL" id="KIJ40960.1"/>
    </source>
</evidence>
<dbReference type="PANTHER" id="PTHR13315:SF4">
    <property type="entry name" value="METALLOPHOSPHOESTERASE, ISOFORM E"/>
    <property type="match status" value="1"/>
</dbReference>
<dbReference type="InterPro" id="IPR033308">
    <property type="entry name" value="PGAP5/Cdc1/Ted1"/>
</dbReference>
<evidence type="ECO:0000256" key="6">
    <source>
        <dbReference type="SAM" id="Phobius"/>
    </source>
</evidence>